<dbReference type="GO" id="GO:0004252">
    <property type="term" value="F:serine-type endopeptidase activity"/>
    <property type="evidence" value="ECO:0007669"/>
    <property type="project" value="InterPro"/>
</dbReference>
<protein>
    <recommendedName>
        <fullName evidence="4">Peptidase S53 domain-containing protein</fullName>
    </recommendedName>
</protein>
<sequence>MSLVKIDCSSDKQRIVKERLALYFGFGTRVDGLTLYVTATSAEKLSNFVTQFCVDKRIKATVINDPLYTYGEIQPHTVNPAATGRSWFKATELASIYAFPTPSSAKVVVGVISFGGGLFGTLNGAGVLTGGDVQAYWAYCGIAPANMPTVVVVPINGATNSPSTTDGATDENTLDVETIGACCPTSNLTIIMYIAPNTLSGFGSVFTYALNTAVTVNGILVKPSILSVSWGAPEIYYSNLSTIDSIFASAVSKGVNICTATGDNGSNDGVGGSGSYCDFPSSSPNVIACGGTNLVCPNNTYDSATRETAWSSGGGAVSASFAKPAYQSALSGSYRSIPDIASNADPNTGVVYIVGGNYVVYGGTSVAAPTVAGYLACLNTTSFINPTLYSVGTAYFHDILTGSNGAFTAKTGYDNCTGLGSVKGSSLGPLLLGTQAVTGLSLNVSTATLRVGATYQVVATIVPSNASNKTITWTSSATGVATVSTSGLVRGISNGTATITATTVSGSFVASVTVTVTTGVTGVTLSASSLSLRPAGTAQLVATVVPSGASNKAVTWTSSNTGVASVSSGLVTAVANGNATVRVTTADGGFSAVTAVTVNTPVTGVTLNVTTLTVRKNQTYQFLATVAPSEAGNKSVTWSSSNTSRATISSSGLLTVKATGTLTVSVRTADGGFTTSCAVTVTA</sequence>
<dbReference type="Gene3D" id="3.40.50.200">
    <property type="entry name" value="Peptidase S8/S53 domain"/>
    <property type="match status" value="1"/>
</dbReference>
<reference evidence="5" key="1">
    <citation type="journal article" date="2020" name="Nature">
        <title>Giant virus diversity and host interactions through global metagenomics.</title>
        <authorList>
            <person name="Schulz F."/>
            <person name="Roux S."/>
            <person name="Paez-Espino D."/>
            <person name="Jungbluth S."/>
            <person name="Walsh D.A."/>
            <person name="Denef V.J."/>
            <person name="McMahon K.D."/>
            <person name="Konstantinidis K.T."/>
            <person name="Eloe-Fadrosh E.A."/>
            <person name="Kyrpides N.C."/>
            <person name="Woyke T."/>
        </authorList>
    </citation>
    <scope>NUCLEOTIDE SEQUENCE</scope>
    <source>
        <strain evidence="5">GVMAG-S-3300013286-35</strain>
    </source>
</reference>
<dbReference type="GO" id="GO:0008240">
    <property type="term" value="F:tripeptidyl-peptidase activity"/>
    <property type="evidence" value="ECO:0007669"/>
    <property type="project" value="TreeGrafter"/>
</dbReference>
<dbReference type="AlphaFoldDB" id="A0A6C0KX28"/>
<dbReference type="InterPro" id="IPR003343">
    <property type="entry name" value="Big_2"/>
</dbReference>
<dbReference type="CDD" id="cd04056">
    <property type="entry name" value="Peptidases_S53"/>
    <property type="match status" value="1"/>
</dbReference>
<dbReference type="PROSITE" id="PS51695">
    <property type="entry name" value="SEDOLISIN"/>
    <property type="match status" value="1"/>
</dbReference>
<organism evidence="5">
    <name type="scientific">viral metagenome</name>
    <dbReference type="NCBI Taxonomy" id="1070528"/>
    <lineage>
        <taxon>unclassified sequences</taxon>
        <taxon>metagenomes</taxon>
        <taxon>organismal metagenomes</taxon>
    </lineage>
</organism>
<feature type="domain" description="Peptidase S53" evidence="4">
    <location>
        <begin position="87"/>
        <end position="434"/>
    </location>
</feature>
<dbReference type="PANTHER" id="PTHR14218">
    <property type="entry name" value="PROTEASE S8 TRIPEPTIDYL PEPTIDASE I CLN2"/>
    <property type="match status" value="1"/>
</dbReference>
<dbReference type="EMBL" id="MN740992">
    <property type="protein sequence ID" value="QHU21811.1"/>
    <property type="molecule type" value="Genomic_DNA"/>
</dbReference>
<dbReference type="Pfam" id="PF02368">
    <property type="entry name" value="Big_2"/>
    <property type="match status" value="3"/>
</dbReference>
<dbReference type="InterPro" id="IPR008964">
    <property type="entry name" value="Invasin/intimin_cell_adhesion"/>
</dbReference>
<dbReference type="SUPFAM" id="SSF49373">
    <property type="entry name" value="Invasin/intimin cell-adhesion fragments"/>
    <property type="match status" value="3"/>
</dbReference>
<evidence type="ECO:0000256" key="2">
    <source>
        <dbReference type="ARBA" id="ARBA00022801"/>
    </source>
</evidence>
<dbReference type="Gene3D" id="2.60.40.1080">
    <property type="match status" value="3"/>
</dbReference>
<dbReference type="InterPro" id="IPR030400">
    <property type="entry name" value="Sedolisin_dom"/>
</dbReference>
<dbReference type="SMART" id="SM00635">
    <property type="entry name" value="BID_2"/>
    <property type="match status" value="3"/>
</dbReference>
<dbReference type="InterPro" id="IPR036852">
    <property type="entry name" value="Peptidase_S8/S53_dom_sf"/>
</dbReference>
<name>A0A6C0KX28_9ZZZZ</name>
<proteinExistence type="predicted"/>
<dbReference type="InterPro" id="IPR050819">
    <property type="entry name" value="Tripeptidyl-peptidase_I"/>
</dbReference>
<keyword evidence="2" id="KW-0378">Hydrolase</keyword>
<dbReference type="InterPro" id="IPR023828">
    <property type="entry name" value="Peptidase_S8_Ser-AS"/>
</dbReference>
<dbReference type="PANTHER" id="PTHR14218:SF15">
    <property type="entry name" value="TRIPEPTIDYL-PEPTIDASE 1"/>
    <property type="match status" value="1"/>
</dbReference>
<evidence type="ECO:0000259" key="4">
    <source>
        <dbReference type="PROSITE" id="PS51695"/>
    </source>
</evidence>
<evidence type="ECO:0000256" key="3">
    <source>
        <dbReference type="ARBA" id="ARBA00022825"/>
    </source>
</evidence>
<dbReference type="SUPFAM" id="SSF52743">
    <property type="entry name" value="Subtilisin-like"/>
    <property type="match status" value="1"/>
</dbReference>
<keyword evidence="1" id="KW-0645">Protease</keyword>
<accession>A0A6C0KX28</accession>
<keyword evidence="3" id="KW-0720">Serine protease</keyword>
<dbReference type="PROSITE" id="PS00138">
    <property type="entry name" value="SUBTILASE_SER"/>
    <property type="match status" value="1"/>
</dbReference>
<evidence type="ECO:0000313" key="5">
    <source>
        <dbReference type="EMBL" id="QHU21811.1"/>
    </source>
</evidence>
<evidence type="ECO:0000256" key="1">
    <source>
        <dbReference type="ARBA" id="ARBA00022670"/>
    </source>
</evidence>
<dbReference type="GO" id="GO:0006508">
    <property type="term" value="P:proteolysis"/>
    <property type="evidence" value="ECO:0007669"/>
    <property type="project" value="UniProtKB-KW"/>
</dbReference>